<keyword evidence="3" id="KW-0346">Stress response</keyword>
<reference evidence="3 4" key="1">
    <citation type="submission" date="2019-01" db="EMBL/GenBank/DDBJ databases">
        <authorList>
            <person name="Alioto T."/>
            <person name="Alioto T."/>
        </authorList>
    </citation>
    <scope>NUCLEOTIDE SEQUENCE [LARGE SCALE GENOMIC DNA]</scope>
</reference>
<dbReference type="Proteomes" id="UP000386466">
    <property type="component" value="Unassembled WGS sequence"/>
</dbReference>
<evidence type="ECO:0000256" key="1">
    <source>
        <dbReference type="ARBA" id="ARBA00008239"/>
    </source>
</evidence>
<comment type="similarity">
    <text evidence="1">Belongs to the heat shock protein 90 family.</text>
</comment>
<dbReference type="InterPro" id="IPR001404">
    <property type="entry name" value="Hsp90_fam"/>
</dbReference>
<dbReference type="GO" id="GO:0051082">
    <property type="term" value="F:unfolded protein binding"/>
    <property type="evidence" value="ECO:0007669"/>
    <property type="project" value="InterPro"/>
</dbReference>
<dbReference type="GO" id="GO:0140662">
    <property type="term" value="F:ATP-dependent protein folding chaperone"/>
    <property type="evidence" value="ECO:0007669"/>
    <property type="project" value="InterPro"/>
</dbReference>
<evidence type="ECO:0000313" key="4">
    <source>
        <dbReference type="Proteomes" id="UP000386466"/>
    </source>
</evidence>
<keyword evidence="4" id="KW-1185">Reference proteome</keyword>
<evidence type="ECO:0000256" key="2">
    <source>
        <dbReference type="ARBA" id="ARBA00023186"/>
    </source>
</evidence>
<organism evidence="3 4">
    <name type="scientific">Lynx pardinus</name>
    <name type="common">Iberian lynx</name>
    <name type="synonym">Felis pardina</name>
    <dbReference type="NCBI Taxonomy" id="191816"/>
    <lineage>
        <taxon>Eukaryota</taxon>
        <taxon>Metazoa</taxon>
        <taxon>Chordata</taxon>
        <taxon>Craniata</taxon>
        <taxon>Vertebrata</taxon>
        <taxon>Euteleostomi</taxon>
        <taxon>Mammalia</taxon>
        <taxon>Eutheria</taxon>
        <taxon>Laurasiatheria</taxon>
        <taxon>Carnivora</taxon>
        <taxon>Feliformia</taxon>
        <taxon>Felidae</taxon>
        <taxon>Felinae</taxon>
        <taxon>Lynx</taxon>
    </lineage>
</organism>
<dbReference type="GO" id="GO:0005524">
    <property type="term" value="F:ATP binding"/>
    <property type="evidence" value="ECO:0007669"/>
    <property type="project" value="InterPro"/>
</dbReference>
<dbReference type="Pfam" id="PF00183">
    <property type="entry name" value="HSP90"/>
    <property type="match status" value="1"/>
</dbReference>
<dbReference type="SUPFAM" id="SSF110942">
    <property type="entry name" value="HSP90 C-terminal domain"/>
    <property type="match status" value="1"/>
</dbReference>
<name>A0A485PCI4_LYNPA</name>
<dbReference type="PANTHER" id="PTHR11528">
    <property type="entry name" value="HEAT SHOCK PROTEIN 90 FAMILY MEMBER"/>
    <property type="match status" value="1"/>
</dbReference>
<dbReference type="AlphaFoldDB" id="A0A485PCI4"/>
<dbReference type="GO" id="GO:0016887">
    <property type="term" value="F:ATP hydrolysis activity"/>
    <property type="evidence" value="ECO:0007669"/>
    <property type="project" value="InterPro"/>
</dbReference>
<protein>
    <submittedName>
        <fullName evidence="3">Heat shock protein hsp 90-beta</fullName>
    </submittedName>
</protein>
<dbReference type="InterPro" id="IPR037196">
    <property type="entry name" value="HSP90_C"/>
</dbReference>
<dbReference type="Gene3D" id="1.20.120.790">
    <property type="entry name" value="Heat shock protein 90, C-terminal domain"/>
    <property type="match status" value="1"/>
</dbReference>
<keyword evidence="2" id="KW-0143">Chaperone</keyword>
<accession>A0A485PCI4</accession>
<proteinExistence type="inferred from homology"/>
<gene>
    <name evidence="3" type="ORF">LYPA_23C002335</name>
</gene>
<sequence>MQQTGKTQALVDKSTTGNMMAKKHLEINPDHPIVETLWQKVEAGKKDQAVKVLLSETALPSSGFSPEDPRTHSNRIYCTIKPGPGTEDDEVTAKEPSAAVPDKICFLEGDEHASCIEEVN</sequence>
<evidence type="ECO:0000313" key="3">
    <source>
        <dbReference type="EMBL" id="VFV44311.1"/>
    </source>
</evidence>
<dbReference type="EMBL" id="CAAGRJ010035560">
    <property type="protein sequence ID" value="VFV44311.1"/>
    <property type="molecule type" value="Genomic_DNA"/>
</dbReference>